<proteinExistence type="predicted"/>
<evidence type="ECO:0000313" key="4">
    <source>
        <dbReference type="Proteomes" id="UP001365542"/>
    </source>
</evidence>
<dbReference type="Gene3D" id="1.20.1280.50">
    <property type="match status" value="1"/>
</dbReference>
<dbReference type="SUPFAM" id="SSF81383">
    <property type="entry name" value="F-box domain"/>
    <property type="match status" value="1"/>
</dbReference>
<dbReference type="AlphaFoldDB" id="A0AAV9XCD3"/>
<feature type="region of interest" description="Disordered" evidence="1">
    <location>
        <begin position="308"/>
        <end position="332"/>
    </location>
</feature>
<feature type="domain" description="F-box" evidence="2">
    <location>
        <begin position="36"/>
        <end position="76"/>
    </location>
</feature>
<dbReference type="Proteomes" id="UP001365542">
    <property type="component" value="Unassembled WGS sequence"/>
</dbReference>
<dbReference type="SMART" id="SM00256">
    <property type="entry name" value="FBOX"/>
    <property type="match status" value="1"/>
</dbReference>
<protein>
    <recommendedName>
        <fullName evidence="2">F-box domain-containing protein</fullName>
    </recommendedName>
</protein>
<evidence type="ECO:0000313" key="3">
    <source>
        <dbReference type="EMBL" id="KAK6539271.1"/>
    </source>
</evidence>
<accession>A0AAV9XCD3</accession>
<dbReference type="InterPro" id="IPR001810">
    <property type="entry name" value="F-box_dom"/>
</dbReference>
<organism evidence="3 4">
    <name type="scientific">Orbilia ellipsospora</name>
    <dbReference type="NCBI Taxonomy" id="2528407"/>
    <lineage>
        <taxon>Eukaryota</taxon>
        <taxon>Fungi</taxon>
        <taxon>Dikarya</taxon>
        <taxon>Ascomycota</taxon>
        <taxon>Pezizomycotina</taxon>
        <taxon>Orbiliomycetes</taxon>
        <taxon>Orbiliales</taxon>
        <taxon>Orbiliaceae</taxon>
        <taxon>Orbilia</taxon>
    </lineage>
</organism>
<gene>
    <name evidence="3" type="ORF">TWF694_009506</name>
</gene>
<comment type="caution">
    <text evidence="3">The sequence shown here is derived from an EMBL/GenBank/DDBJ whole genome shotgun (WGS) entry which is preliminary data.</text>
</comment>
<sequence length="383" mass="43401">MTAVLGYIFKGGGNNGTSSPVVALPNNPATQSVLHLPELLSDILLYLPFEQVMRTRGVCQHWKAVIDTDPNILWHTWRSTTAPITPRKKLSNLERLLIKESQPIQSSPDDPSPKNKKKRRNSSNLAERECYFEPFRPFFERNLINTNEWITPLYANIDPENPTQRAPPIRTMQRTFIKTSLAEFLTRHATTLSRFYITRPPLKKVESSIRVITAMSGTRANCAANTLDKGFTIVDENGITVYAYLKGLLECLESSWGRIRVPQPMPAMSLDERYLVENGVEELCLPKNLQSKHRLEAQLVNMTKEFVDYDDDDDDEGEEAVGGDGESEDGGEDAAVARLKATLEEWENGVMNSTLIMKVHYSVVPEVAPRVQKKGWRQWLLGW</sequence>
<evidence type="ECO:0000256" key="1">
    <source>
        <dbReference type="SAM" id="MobiDB-lite"/>
    </source>
</evidence>
<dbReference type="Pfam" id="PF00646">
    <property type="entry name" value="F-box"/>
    <property type="match status" value="1"/>
</dbReference>
<dbReference type="InterPro" id="IPR036047">
    <property type="entry name" value="F-box-like_dom_sf"/>
</dbReference>
<evidence type="ECO:0000259" key="2">
    <source>
        <dbReference type="SMART" id="SM00256"/>
    </source>
</evidence>
<feature type="region of interest" description="Disordered" evidence="1">
    <location>
        <begin position="101"/>
        <end position="123"/>
    </location>
</feature>
<name>A0AAV9XCD3_9PEZI</name>
<reference evidence="3 4" key="1">
    <citation type="submission" date="2019-10" db="EMBL/GenBank/DDBJ databases">
        <authorList>
            <person name="Palmer J.M."/>
        </authorList>
    </citation>
    <scope>NUCLEOTIDE SEQUENCE [LARGE SCALE GENOMIC DNA]</scope>
    <source>
        <strain evidence="3 4">TWF694</strain>
    </source>
</reference>
<dbReference type="EMBL" id="JAVHJO010000006">
    <property type="protein sequence ID" value="KAK6539271.1"/>
    <property type="molecule type" value="Genomic_DNA"/>
</dbReference>
<keyword evidence="4" id="KW-1185">Reference proteome</keyword>